<protein>
    <submittedName>
        <fullName evidence="2">MaoC family dehydratase</fullName>
    </submittedName>
</protein>
<dbReference type="Proteomes" id="UP001595629">
    <property type="component" value="Unassembled WGS sequence"/>
</dbReference>
<dbReference type="PANTHER" id="PTHR42993:SF1">
    <property type="entry name" value="MAOC-LIKE DEHYDRATASE DOMAIN-CONTAINING PROTEIN"/>
    <property type="match status" value="1"/>
</dbReference>
<dbReference type="PANTHER" id="PTHR42993">
    <property type="entry name" value="MAOC-LIKE DEHYDRATASE DOMAIN-CONTAINING PROTEIN"/>
    <property type="match status" value="1"/>
</dbReference>
<accession>A0ABV7TLP8</accession>
<dbReference type="InterPro" id="IPR029069">
    <property type="entry name" value="HotDog_dom_sf"/>
</dbReference>
<organism evidence="2 3">
    <name type="scientific">Lutimaribacter marinistellae</name>
    <dbReference type="NCBI Taxonomy" id="1820329"/>
    <lineage>
        <taxon>Bacteria</taxon>
        <taxon>Pseudomonadati</taxon>
        <taxon>Pseudomonadota</taxon>
        <taxon>Alphaproteobacteria</taxon>
        <taxon>Rhodobacterales</taxon>
        <taxon>Roseobacteraceae</taxon>
        <taxon>Lutimaribacter</taxon>
    </lineage>
</organism>
<proteinExistence type="predicted"/>
<reference evidence="3" key="1">
    <citation type="journal article" date="2019" name="Int. J. Syst. Evol. Microbiol.">
        <title>The Global Catalogue of Microorganisms (GCM) 10K type strain sequencing project: providing services to taxonomists for standard genome sequencing and annotation.</title>
        <authorList>
            <consortium name="The Broad Institute Genomics Platform"/>
            <consortium name="The Broad Institute Genome Sequencing Center for Infectious Disease"/>
            <person name="Wu L."/>
            <person name="Ma J."/>
        </authorList>
    </citation>
    <scope>NUCLEOTIDE SEQUENCE [LARGE SCALE GENOMIC DNA]</scope>
    <source>
        <strain evidence="3">KCTC 42911</strain>
    </source>
</reference>
<dbReference type="InterPro" id="IPR002539">
    <property type="entry name" value="MaoC-like_dom"/>
</dbReference>
<dbReference type="InterPro" id="IPR039375">
    <property type="entry name" value="NodN-like"/>
</dbReference>
<gene>
    <name evidence="2" type="ORF">ACFORG_22670</name>
</gene>
<evidence type="ECO:0000313" key="2">
    <source>
        <dbReference type="EMBL" id="MFC3616557.1"/>
    </source>
</evidence>
<sequence>MGHIDAALEQERAKIGTEVGVSNWILVDQTMIDEFARVTLDHQWIHVDPERAARETPFGGTIAHGFLTLSLASRFIYDVFDPFEGQEMGLNYGCNRLRFLAPVPAGSRVRGRFVLKDVQKRSASKLLRTHELTVEIEGQETPALMADWLGMTIFAN</sequence>
<keyword evidence="3" id="KW-1185">Reference proteome</keyword>
<dbReference type="RefSeq" id="WP_386737870.1">
    <property type="nucleotide sequence ID" value="NZ_JBHRXI010000049.1"/>
</dbReference>
<evidence type="ECO:0000313" key="3">
    <source>
        <dbReference type="Proteomes" id="UP001595629"/>
    </source>
</evidence>
<dbReference type="Gene3D" id="3.10.129.10">
    <property type="entry name" value="Hotdog Thioesterase"/>
    <property type="match status" value="1"/>
</dbReference>
<dbReference type="CDD" id="cd03450">
    <property type="entry name" value="NodN"/>
    <property type="match status" value="1"/>
</dbReference>
<name>A0ABV7TLP8_9RHOB</name>
<dbReference type="Pfam" id="PF01575">
    <property type="entry name" value="MaoC_dehydratas"/>
    <property type="match status" value="1"/>
</dbReference>
<comment type="caution">
    <text evidence="2">The sequence shown here is derived from an EMBL/GenBank/DDBJ whole genome shotgun (WGS) entry which is preliminary data.</text>
</comment>
<feature type="domain" description="MaoC-like" evidence="1">
    <location>
        <begin position="14"/>
        <end position="127"/>
    </location>
</feature>
<dbReference type="SUPFAM" id="SSF54637">
    <property type="entry name" value="Thioesterase/thiol ester dehydrase-isomerase"/>
    <property type="match status" value="1"/>
</dbReference>
<dbReference type="EMBL" id="JBHRXI010000049">
    <property type="protein sequence ID" value="MFC3616557.1"/>
    <property type="molecule type" value="Genomic_DNA"/>
</dbReference>
<evidence type="ECO:0000259" key="1">
    <source>
        <dbReference type="Pfam" id="PF01575"/>
    </source>
</evidence>